<dbReference type="RefSeq" id="WP_126272054.1">
    <property type="nucleotide sequence ID" value="NZ_CP034463.1"/>
</dbReference>
<evidence type="ECO:0000313" key="3">
    <source>
        <dbReference type="EMBL" id="AZP17863.1"/>
    </source>
</evidence>
<sequence length="291" mass="32200">MPDTEEIDGDVYVFPRYLAGSTYTGDPALEPLMALGWELTHDDLANVYVTAPDRKIRLGYLPEGDDDGLWRINAYSDPFGPPAWGVTFNDTCPTEFVTAFTTALATAYQSGPDYYLAQPDPSDPELDAFHAVVPLINRGWTIQHPRWGVLEMQTPDGMAGLEYAQGRLDAEKELTTLQARWYLWGGPKSGYARWYATASTNTPIPLVTAITESVSDPAPLPRWKDEMLRGLRESAQLVPVTPPPPPVPTPLDVRRIAPRRAPALTTRSIPRWSTTTTPSAVLTARRSGPHR</sequence>
<protein>
    <submittedName>
        <fullName evidence="3">DUF317 domain-containing protein</fullName>
    </submittedName>
</protein>
<dbReference type="Pfam" id="PF03771">
    <property type="entry name" value="SPDY"/>
    <property type="match status" value="2"/>
</dbReference>
<dbReference type="EMBL" id="CP034463">
    <property type="protein sequence ID" value="AZP17863.1"/>
    <property type="molecule type" value="Genomic_DNA"/>
</dbReference>
<keyword evidence="4" id="KW-1185">Reference proteome</keyword>
<dbReference type="KEGG" id="saqu:EJC51_18215"/>
<organism evidence="3 4">
    <name type="scientific">Streptomyces aquilus</name>
    <dbReference type="NCBI Taxonomy" id="2548456"/>
    <lineage>
        <taxon>Bacteria</taxon>
        <taxon>Bacillati</taxon>
        <taxon>Actinomycetota</taxon>
        <taxon>Actinomycetes</taxon>
        <taxon>Kitasatosporales</taxon>
        <taxon>Streptomycetaceae</taxon>
        <taxon>Streptomyces</taxon>
    </lineage>
</organism>
<evidence type="ECO:0000313" key="4">
    <source>
        <dbReference type="Proteomes" id="UP000280197"/>
    </source>
</evidence>
<name>A0A3S9I0H3_9ACTN</name>
<gene>
    <name evidence="3" type="ORF">EJC51_18215</name>
</gene>
<evidence type="ECO:0000256" key="1">
    <source>
        <dbReference type="SAM" id="MobiDB-lite"/>
    </source>
</evidence>
<reference evidence="3 4" key="1">
    <citation type="submission" date="2018-12" db="EMBL/GenBank/DDBJ databases">
        <authorList>
            <person name="Li K."/>
        </authorList>
    </citation>
    <scope>NUCLEOTIDE SEQUENCE [LARGE SCALE GENOMIC DNA]</scope>
    <source>
        <strain evidence="4">CR22</strain>
    </source>
</reference>
<dbReference type="Proteomes" id="UP000280197">
    <property type="component" value="Chromosome"/>
</dbReference>
<dbReference type="AlphaFoldDB" id="A0A3S9I0H3"/>
<feature type="region of interest" description="Disordered" evidence="1">
    <location>
        <begin position="272"/>
        <end position="291"/>
    </location>
</feature>
<evidence type="ECO:0000259" key="2">
    <source>
        <dbReference type="Pfam" id="PF03771"/>
    </source>
</evidence>
<dbReference type="InterPro" id="IPR005523">
    <property type="entry name" value="DUF317_SPDY"/>
</dbReference>
<accession>A0A3S9I0H3</accession>
<feature type="domain" description="DUF317" evidence="2">
    <location>
        <begin position="154"/>
        <end position="220"/>
    </location>
</feature>
<proteinExistence type="predicted"/>
<feature type="domain" description="DUF317" evidence="2">
    <location>
        <begin position="50"/>
        <end position="107"/>
    </location>
</feature>